<dbReference type="Proteomes" id="UP000002852">
    <property type="component" value="Unassembled WGS sequence"/>
</dbReference>
<dbReference type="SMART" id="SM00409">
    <property type="entry name" value="IG"/>
    <property type="match status" value="3"/>
</dbReference>
<evidence type="ECO:0000313" key="3">
    <source>
        <dbReference type="Ensembl" id="ENSXMAP00000024152.1"/>
    </source>
</evidence>
<sequence>NFVSKDGTMTLVFLIEIYTRANGWGVTYSRSSICALKGSTVEMSCKYIYPDKYGNIKTVIEKTFWFTKVINGDFVDLKDDTDYSVRVEYNCTTTFCSLKIFNVSQTDSQEYKFRFITNQQGGKYMGSPGVSLFVRDLQVKVNRLNDPIRIQLTCHTDCQLGPPVSYVWLEDGKANKENNNNLVLSSFNTTHRYQCAIRGHEDVPSPKPINYIYINAHSYAPQTTVLSVTPSETVEGSKVTLTCSSDANPAAKYNIYRVNEDQHGQLVSTEIQPVFSSIQVSDSGRYYCAAGNDLGSRTSPSIDINVKYGPKNCSVSVNPSGAVEEGNPVTLTCTSDANPAANYTWYKENKIIANGSEVFHVLAVGSEHRGSYSCKAQNLHGECNSSSRFLDVLCKFSSFIFISGCISILFMLIKCLLIVFVRCPKRLCVHNSFRRDQGGKPSDSDLQQ</sequence>
<dbReference type="Pfam" id="PF13895">
    <property type="entry name" value="Ig_2"/>
    <property type="match status" value="2"/>
</dbReference>
<dbReference type="PANTHER" id="PTHR46013:SF4">
    <property type="entry name" value="B-CELL RECEPTOR CD22-RELATED"/>
    <property type="match status" value="1"/>
</dbReference>
<proteinExistence type="predicted"/>
<dbReference type="OMA" id="INVKCEW"/>
<reference evidence="3" key="4">
    <citation type="submission" date="2025-09" db="UniProtKB">
        <authorList>
            <consortium name="Ensembl"/>
        </authorList>
    </citation>
    <scope>IDENTIFICATION</scope>
    <source>
        <strain evidence="3">JP 163 A</strain>
    </source>
</reference>
<dbReference type="CDD" id="cd00096">
    <property type="entry name" value="Ig"/>
    <property type="match status" value="1"/>
</dbReference>
<dbReference type="AlphaFoldDB" id="A0A3B5Q001"/>
<dbReference type="Ensembl" id="ENSXMAT00000026208.1">
    <property type="protein sequence ID" value="ENSXMAP00000024152.1"/>
    <property type="gene ID" value="ENSXMAG00000025206.1"/>
</dbReference>
<dbReference type="InterPro" id="IPR003599">
    <property type="entry name" value="Ig_sub"/>
</dbReference>
<feature type="transmembrane region" description="Helical" evidence="1">
    <location>
        <begin position="396"/>
        <end position="421"/>
    </location>
</feature>
<dbReference type="InterPro" id="IPR013783">
    <property type="entry name" value="Ig-like_fold"/>
</dbReference>
<keyword evidence="1" id="KW-1133">Transmembrane helix</keyword>
<dbReference type="SMART" id="SM00408">
    <property type="entry name" value="IGc2"/>
    <property type="match status" value="2"/>
</dbReference>
<evidence type="ECO:0000259" key="2">
    <source>
        <dbReference type="PROSITE" id="PS50835"/>
    </source>
</evidence>
<dbReference type="PROSITE" id="PS50835">
    <property type="entry name" value="IG_LIKE"/>
    <property type="match status" value="3"/>
</dbReference>
<feature type="domain" description="Ig-like" evidence="2">
    <location>
        <begin position="221"/>
        <end position="305"/>
    </location>
</feature>
<dbReference type="Gene3D" id="2.60.40.10">
    <property type="entry name" value="Immunoglobulins"/>
    <property type="match status" value="3"/>
</dbReference>
<dbReference type="InterPro" id="IPR007110">
    <property type="entry name" value="Ig-like_dom"/>
</dbReference>
<keyword evidence="4" id="KW-1185">Reference proteome</keyword>
<dbReference type="GeneTree" id="ENSGT01010000222294"/>
<reference evidence="4" key="1">
    <citation type="submission" date="2012-01" db="EMBL/GenBank/DDBJ databases">
        <authorList>
            <person name="Walter R."/>
            <person name="Schartl M."/>
            <person name="Warren W."/>
        </authorList>
    </citation>
    <scope>NUCLEOTIDE SEQUENCE [LARGE SCALE GENOMIC DNA]</scope>
    <source>
        <strain evidence="4">JP 163 A</strain>
    </source>
</reference>
<evidence type="ECO:0000313" key="4">
    <source>
        <dbReference type="Proteomes" id="UP000002852"/>
    </source>
</evidence>
<organism evidence="3 4">
    <name type="scientific">Xiphophorus maculatus</name>
    <name type="common">Southern platyfish</name>
    <name type="synonym">Platypoecilus maculatus</name>
    <dbReference type="NCBI Taxonomy" id="8083"/>
    <lineage>
        <taxon>Eukaryota</taxon>
        <taxon>Metazoa</taxon>
        <taxon>Chordata</taxon>
        <taxon>Craniata</taxon>
        <taxon>Vertebrata</taxon>
        <taxon>Euteleostomi</taxon>
        <taxon>Actinopterygii</taxon>
        <taxon>Neopterygii</taxon>
        <taxon>Teleostei</taxon>
        <taxon>Neoteleostei</taxon>
        <taxon>Acanthomorphata</taxon>
        <taxon>Ovalentaria</taxon>
        <taxon>Atherinomorphae</taxon>
        <taxon>Cyprinodontiformes</taxon>
        <taxon>Poeciliidae</taxon>
        <taxon>Poeciliinae</taxon>
        <taxon>Xiphophorus</taxon>
    </lineage>
</organism>
<dbReference type="InterPro" id="IPR036179">
    <property type="entry name" value="Ig-like_dom_sf"/>
</dbReference>
<dbReference type="SUPFAM" id="SSF48726">
    <property type="entry name" value="Immunoglobulin"/>
    <property type="match status" value="3"/>
</dbReference>
<keyword evidence="1" id="KW-0812">Transmembrane</keyword>
<reference evidence="3" key="3">
    <citation type="submission" date="2025-08" db="UniProtKB">
        <authorList>
            <consortium name="Ensembl"/>
        </authorList>
    </citation>
    <scope>IDENTIFICATION</scope>
    <source>
        <strain evidence="3">JP 163 A</strain>
    </source>
</reference>
<evidence type="ECO:0000256" key="1">
    <source>
        <dbReference type="SAM" id="Phobius"/>
    </source>
</evidence>
<feature type="domain" description="Ig-like" evidence="2">
    <location>
        <begin position="310"/>
        <end position="391"/>
    </location>
</feature>
<dbReference type="InParanoid" id="A0A3B5Q001"/>
<keyword evidence="1" id="KW-0472">Membrane</keyword>
<dbReference type="PANTHER" id="PTHR46013">
    <property type="entry name" value="VASCULAR CELL ADHESION MOLECULE 1"/>
    <property type="match status" value="1"/>
</dbReference>
<name>A0A3B5Q001_XIPMA</name>
<accession>A0A3B5Q001</accession>
<reference evidence="4" key="2">
    <citation type="journal article" date="2013" name="Nat. Genet.">
        <title>The genome of the platyfish, Xiphophorus maculatus, provides insights into evolutionary adaptation and several complex traits.</title>
        <authorList>
            <person name="Schartl M."/>
            <person name="Walter R.B."/>
            <person name="Shen Y."/>
            <person name="Garcia T."/>
            <person name="Catchen J."/>
            <person name="Amores A."/>
            <person name="Braasch I."/>
            <person name="Chalopin D."/>
            <person name="Volff J.N."/>
            <person name="Lesch K.P."/>
            <person name="Bisazza A."/>
            <person name="Minx P."/>
            <person name="Hillier L."/>
            <person name="Wilson R.K."/>
            <person name="Fuerstenberg S."/>
            <person name="Boore J."/>
            <person name="Searle S."/>
            <person name="Postlethwait J.H."/>
            <person name="Warren W.C."/>
        </authorList>
    </citation>
    <scope>NUCLEOTIDE SEQUENCE [LARGE SCALE GENOMIC DNA]</scope>
    <source>
        <strain evidence="4">JP 163 A</strain>
    </source>
</reference>
<dbReference type="InterPro" id="IPR003598">
    <property type="entry name" value="Ig_sub2"/>
</dbReference>
<feature type="domain" description="Ig-like" evidence="2">
    <location>
        <begin position="128"/>
        <end position="210"/>
    </location>
</feature>
<protein>
    <recommendedName>
        <fullName evidence="2">Ig-like domain-containing protein</fullName>
    </recommendedName>
</protein>